<feature type="compositionally biased region" description="Polar residues" evidence="2">
    <location>
        <begin position="67"/>
        <end position="76"/>
    </location>
</feature>
<dbReference type="InterPro" id="IPR032675">
    <property type="entry name" value="LRR_dom_sf"/>
</dbReference>
<evidence type="ECO:0000256" key="1">
    <source>
        <dbReference type="SAM" id="Coils"/>
    </source>
</evidence>
<dbReference type="Proteomes" id="UP000266841">
    <property type="component" value="Unassembled WGS sequence"/>
</dbReference>
<feature type="compositionally biased region" description="Basic and acidic residues" evidence="2">
    <location>
        <begin position="109"/>
        <end position="118"/>
    </location>
</feature>
<keyword evidence="1" id="KW-0175">Coiled coil</keyword>
<name>K0RQI9_THAOC</name>
<evidence type="ECO:0000313" key="4">
    <source>
        <dbReference type="Proteomes" id="UP000266841"/>
    </source>
</evidence>
<gene>
    <name evidence="3" type="ORF">THAOC_24931</name>
</gene>
<dbReference type="Gene3D" id="3.80.10.10">
    <property type="entry name" value="Ribonuclease Inhibitor"/>
    <property type="match status" value="1"/>
</dbReference>
<reference evidence="3 4" key="1">
    <citation type="journal article" date="2012" name="Genome Biol.">
        <title>Genome and low-iron response of an oceanic diatom adapted to chronic iron limitation.</title>
        <authorList>
            <person name="Lommer M."/>
            <person name="Specht M."/>
            <person name="Roy A.S."/>
            <person name="Kraemer L."/>
            <person name="Andreson R."/>
            <person name="Gutowska M.A."/>
            <person name="Wolf J."/>
            <person name="Bergner S.V."/>
            <person name="Schilhabel M.B."/>
            <person name="Klostermeier U.C."/>
            <person name="Beiko R.G."/>
            <person name="Rosenstiel P."/>
            <person name="Hippler M."/>
            <person name="Laroche J."/>
        </authorList>
    </citation>
    <scope>NUCLEOTIDE SEQUENCE [LARGE SCALE GENOMIC DNA]</scope>
    <source>
        <strain evidence="3 4">CCMP1005</strain>
    </source>
</reference>
<comment type="caution">
    <text evidence="3">The sequence shown here is derived from an EMBL/GenBank/DDBJ whole genome shotgun (WGS) entry which is preliminary data.</text>
</comment>
<feature type="coiled-coil region" evidence="1">
    <location>
        <begin position="135"/>
        <end position="219"/>
    </location>
</feature>
<dbReference type="EMBL" id="AGNL01034247">
    <property type="protein sequence ID" value="EJK55345.1"/>
    <property type="molecule type" value="Genomic_DNA"/>
</dbReference>
<feature type="region of interest" description="Disordered" evidence="2">
    <location>
        <begin position="28"/>
        <end position="125"/>
    </location>
</feature>
<protein>
    <submittedName>
        <fullName evidence="3">Uncharacterized protein</fullName>
    </submittedName>
</protein>
<evidence type="ECO:0000313" key="3">
    <source>
        <dbReference type="EMBL" id="EJK55345.1"/>
    </source>
</evidence>
<organism evidence="3 4">
    <name type="scientific">Thalassiosira oceanica</name>
    <name type="common">Marine diatom</name>
    <dbReference type="NCBI Taxonomy" id="159749"/>
    <lineage>
        <taxon>Eukaryota</taxon>
        <taxon>Sar</taxon>
        <taxon>Stramenopiles</taxon>
        <taxon>Ochrophyta</taxon>
        <taxon>Bacillariophyta</taxon>
        <taxon>Coscinodiscophyceae</taxon>
        <taxon>Thalassiosirophycidae</taxon>
        <taxon>Thalassiosirales</taxon>
        <taxon>Thalassiosiraceae</taxon>
        <taxon>Thalassiosira</taxon>
    </lineage>
</organism>
<evidence type="ECO:0000256" key="2">
    <source>
        <dbReference type="SAM" id="MobiDB-lite"/>
    </source>
</evidence>
<keyword evidence="4" id="KW-1185">Reference proteome</keyword>
<dbReference type="AlphaFoldDB" id="K0RQI9"/>
<proteinExistence type="predicted"/>
<sequence length="444" mass="50053">MRGLRASLDILDNLDTLLSPLPRTQDLHSFDAKIPARWPAGSQQPQREDGEDGKKKTPEDGAEGRQNGLSSVSGITGSPAPGPQAPSTGRNYKVSREAKPQYKMSAEYAGKRQRDSGEGRTGAVIDPEKTSATSAADLESMLKQALGRIASLERQHEEIQASVEGETRALREDICKLEEANKALQVSMERDTRALQDDIEALKSENDALKWSLKRLASKVQEGWEYPVTIQPDEYWQRKGYDDPAIVYLTNFFEELKFAVSQLEHGVCEIVTVCCAGNDEDLMPHWNALFRSFNYINRYDKGMVLRLHYIELNEEIMRQICNHIRHKNIRQVSFENNRFTNMRGAIIELENALKSPKLKCLTWYRNPIVSVEDMNLFTRALSRSDAVDELTFTRNGNGNAQALLSVVDFSRYKLLNFSSNYLRGHVSSSSPSPGECKKPHCCCC</sequence>
<dbReference type="SUPFAM" id="SSF52047">
    <property type="entry name" value="RNI-like"/>
    <property type="match status" value="1"/>
</dbReference>
<accession>K0RQI9</accession>
<feature type="compositionally biased region" description="Basic and acidic residues" evidence="2">
    <location>
        <begin position="46"/>
        <end position="63"/>
    </location>
</feature>
<dbReference type="eggNOG" id="ENOG502SERJ">
    <property type="taxonomic scope" value="Eukaryota"/>
</dbReference>